<organism evidence="2 3">
    <name type="scientific">Streptantibioticus silvisoli</name>
    <dbReference type="NCBI Taxonomy" id="2705255"/>
    <lineage>
        <taxon>Bacteria</taxon>
        <taxon>Bacillati</taxon>
        <taxon>Actinomycetota</taxon>
        <taxon>Actinomycetes</taxon>
        <taxon>Kitasatosporales</taxon>
        <taxon>Streptomycetaceae</taxon>
        <taxon>Streptantibioticus</taxon>
    </lineage>
</organism>
<proteinExistence type="predicted"/>
<accession>A0ABT6W6V1</accession>
<feature type="region of interest" description="Disordered" evidence="1">
    <location>
        <begin position="1"/>
        <end position="23"/>
    </location>
</feature>
<feature type="region of interest" description="Disordered" evidence="1">
    <location>
        <begin position="110"/>
        <end position="169"/>
    </location>
</feature>
<name>A0ABT6W6V1_9ACTN</name>
<dbReference type="Proteomes" id="UP001156398">
    <property type="component" value="Unassembled WGS sequence"/>
</dbReference>
<sequence>MTSVPHDNAPYAQAPPPERESAWLADPARRYRHGPRLRGAGHDSDAREYALRRAAAADRAALADPAPAALRAAEAAADALWFEDGWDENWEGRSRRGYVRWAYGHWLTATSAPRGGVGGGGAAAAEEGGSAGEADRDGGASSAGEHGRHGEAGQDGEAGSAGEAEDRDG</sequence>
<keyword evidence="3" id="KW-1185">Reference proteome</keyword>
<reference evidence="2 3" key="1">
    <citation type="submission" date="2023-05" db="EMBL/GenBank/DDBJ databases">
        <title>Streptantibioticus silvisoli sp. nov., acidotolerant actinomycetes 1 from pine litter.</title>
        <authorList>
            <person name="Swiecimska M."/>
            <person name="Golinska P."/>
            <person name="Sangal V."/>
            <person name="Wachnowicz B."/>
            <person name="Goodfellow M."/>
        </authorList>
    </citation>
    <scope>NUCLEOTIDE SEQUENCE [LARGE SCALE GENOMIC DNA]</scope>
    <source>
        <strain evidence="2 3">SL54</strain>
    </source>
</reference>
<comment type="caution">
    <text evidence="2">The sequence shown here is derived from an EMBL/GenBank/DDBJ whole genome shotgun (WGS) entry which is preliminary data.</text>
</comment>
<gene>
    <name evidence="2" type="ORF">POF43_027430</name>
</gene>
<evidence type="ECO:0000313" key="2">
    <source>
        <dbReference type="EMBL" id="MDI5966414.1"/>
    </source>
</evidence>
<evidence type="ECO:0000313" key="3">
    <source>
        <dbReference type="Proteomes" id="UP001156398"/>
    </source>
</evidence>
<evidence type="ECO:0000256" key="1">
    <source>
        <dbReference type="SAM" id="MobiDB-lite"/>
    </source>
</evidence>
<dbReference type="EMBL" id="JAAGKO020000051">
    <property type="protein sequence ID" value="MDI5966414.1"/>
    <property type="molecule type" value="Genomic_DNA"/>
</dbReference>
<dbReference type="RefSeq" id="WP_271324434.1">
    <property type="nucleotide sequence ID" value="NZ_JAAGKO020000051.1"/>
</dbReference>
<protein>
    <submittedName>
        <fullName evidence="2">Uncharacterized protein</fullName>
    </submittedName>
</protein>